<evidence type="ECO:0000313" key="3">
    <source>
        <dbReference type="Proteomes" id="UP000195880"/>
    </source>
</evidence>
<keyword evidence="3" id="KW-1185">Reference proteome</keyword>
<dbReference type="EMBL" id="CP021748">
    <property type="protein sequence ID" value="ARX85154.1"/>
    <property type="molecule type" value="Genomic_DNA"/>
</dbReference>
<accession>A0A1Z1WFD8</accession>
<protein>
    <submittedName>
        <fullName evidence="2">Uncharacterized protein</fullName>
    </submittedName>
</protein>
<reference evidence="2 3" key="1">
    <citation type="submission" date="2017-05" db="EMBL/GenBank/DDBJ databases">
        <title>Streptomyces alboflavus Genome sequencing and assembly.</title>
        <authorList>
            <person name="Wang Y."/>
            <person name="Du B."/>
            <person name="Ding Y."/>
            <person name="Liu H."/>
            <person name="Hou Q."/>
            <person name="Liu K."/>
            <person name="Wang C."/>
            <person name="Yao L."/>
        </authorList>
    </citation>
    <scope>NUCLEOTIDE SEQUENCE [LARGE SCALE GENOMIC DNA]</scope>
    <source>
        <strain evidence="2 3">MDJK44</strain>
    </source>
</reference>
<sequence length="113" mass="11819">MSGDVGRDVRRRGYAGEQGLQGRHQLRLALPLLPDLLLDAPQEAEQRARGLARKKPLHVVDVGVQQPEVDEARGRFGLADVDAARAQGPGVEGGAGRAEGVGVVGGVRGVRVG</sequence>
<feature type="region of interest" description="Disordered" evidence="1">
    <location>
        <begin position="1"/>
        <end position="21"/>
    </location>
</feature>
<name>A0A1Z1WFD8_9ACTN</name>
<dbReference type="AlphaFoldDB" id="A0A1Z1WFD8"/>
<proteinExistence type="predicted"/>
<organism evidence="2 3">
    <name type="scientific">Streptomyces alboflavus</name>
    <dbReference type="NCBI Taxonomy" id="67267"/>
    <lineage>
        <taxon>Bacteria</taxon>
        <taxon>Bacillati</taxon>
        <taxon>Actinomycetota</taxon>
        <taxon>Actinomycetes</taxon>
        <taxon>Kitasatosporales</taxon>
        <taxon>Streptomycetaceae</taxon>
        <taxon>Streptomyces</taxon>
    </lineage>
</organism>
<gene>
    <name evidence="2" type="ORF">SMD44_04613</name>
</gene>
<dbReference type="Proteomes" id="UP000195880">
    <property type="component" value="Chromosome"/>
</dbReference>
<dbReference type="KEGG" id="salf:SMD44_04613"/>
<evidence type="ECO:0000256" key="1">
    <source>
        <dbReference type="SAM" id="MobiDB-lite"/>
    </source>
</evidence>
<evidence type="ECO:0000313" key="2">
    <source>
        <dbReference type="EMBL" id="ARX85154.1"/>
    </source>
</evidence>